<dbReference type="InterPro" id="IPR034906">
    <property type="entry name" value="RCAN1_RRM"/>
</dbReference>
<dbReference type="CDD" id="cd12708">
    <property type="entry name" value="RRM_RCAN1"/>
    <property type="match status" value="1"/>
</dbReference>
<sequence>MLKSDFSKQEVAQEGNFSSVNVVLFHPALPPVGEAEPDLCSSWVFGCGSLTKRQINKRKNRPLLLGAVHVTREKPQRNGTRLINPLEQRTTYLQWNDRTEEGHFRLPRAADCGKAKFESLFRTYDKDITFQYFKSFKRVRINFSNPLSAADARLQLHKTEFLGKEMKLYFAQTLHIGSSHLAPPNPDKQFLISPPASPPVGWKQVEDATPVINYDLLYAISKLGPGEKYELHAATDTTPSVVVHVCESDQENEEEEETERMKRPKPKIIQTRRPEYTPLHLS</sequence>
<evidence type="ECO:0000256" key="3">
    <source>
        <dbReference type="ARBA" id="ARBA00022553"/>
    </source>
</evidence>
<dbReference type="InterPro" id="IPR006931">
    <property type="entry name" value="Calcipressin"/>
</dbReference>
<gene>
    <name evidence="7" type="primary">CLIC2</name>
</gene>
<protein>
    <recommendedName>
        <fullName evidence="2">Calcipressin-1</fullName>
    </recommendedName>
    <alternativeName>
        <fullName evidence="5">Regulator of calcineurin 1</fullName>
    </alternativeName>
</protein>
<evidence type="ECO:0000256" key="6">
    <source>
        <dbReference type="SAM" id="MobiDB-lite"/>
    </source>
</evidence>
<reference evidence="7" key="2">
    <citation type="submission" date="2025-08" db="UniProtKB">
        <authorList>
            <consortium name="Ensembl"/>
        </authorList>
    </citation>
    <scope>IDENTIFICATION</scope>
    <source>
        <strain evidence="7">breed Abyssinian</strain>
    </source>
</reference>
<evidence type="ECO:0000313" key="8">
    <source>
        <dbReference type="Proteomes" id="UP000823872"/>
    </source>
</evidence>
<feature type="compositionally biased region" description="Acidic residues" evidence="6">
    <location>
        <begin position="248"/>
        <end position="258"/>
    </location>
</feature>
<dbReference type="InterPro" id="IPR035979">
    <property type="entry name" value="RBD_domain_sf"/>
</dbReference>
<evidence type="ECO:0000256" key="5">
    <source>
        <dbReference type="ARBA" id="ARBA00029912"/>
    </source>
</evidence>
<comment type="similarity">
    <text evidence="1">Belongs to the RCAN family.</text>
</comment>
<organism evidence="7 8">
    <name type="scientific">Felis catus</name>
    <name type="common">Cat</name>
    <name type="synonym">Felis silvestris catus</name>
    <dbReference type="NCBI Taxonomy" id="9685"/>
    <lineage>
        <taxon>Eukaryota</taxon>
        <taxon>Metazoa</taxon>
        <taxon>Chordata</taxon>
        <taxon>Craniata</taxon>
        <taxon>Vertebrata</taxon>
        <taxon>Euteleostomi</taxon>
        <taxon>Mammalia</taxon>
        <taxon>Eutheria</taxon>
        <taxon>Laurasiatheria</taxon>
        <taxon>Carnivora</taxon>
        <taxon>Feliformia</taxon>
        <taxon>Felidae</taxon>
        <taxon>Felinae</taxon>
        <taxon>Felis</taxon>
    </lineage>
</organism>
<evidence type="ECO:0000256" key="1">
    <source>
        <dbReference type="ARBA" id="ARBA00008209"/>
    </source>
</evidence>
<proteinExistence type="inferred from homology"/>
<accession>A0ABI7XZL3</accession>
<evidence type="ECO:0000256" key="4">
    <source>
        <dbReference type="ARBA" id="ARBA00024927"/>
    </source>
</evidence>
<reference evidence="7" key="3">
    <citation type="submission" date="2025-09" db="UniProtKB">
        <authorList>
            <consortium name="Ensembl"/>
        </authorList>
    </citation>
    <scope>IDENTIFICATION</scope>
    <source>
        <strain evidence="7">breed Abyssinian</strain>
    </source>
</reference>
<keyword evidence="3" id="KW-0597">Phosphoprotein</keyword>
<dbReference type="PANTHER" id="PTHR10300">
    <property type="entry name" value="CALCIPRESSIN"/>
    <property type="match status" value="1"/>
</dbReference>
<dbReference type="SUPFAM" id="SSF54928">
    <property type="entry name" value="RNA-binding domain, RBD"/>
    <property type="match status" value="1"/>
</dbReference>
<dbReference type="InterPro" id="IPR012677">
    <property type="entry name" value="Nucleotide-bd_a/b_plait_sf"/>
</dbReference>
<comment type="function">
    <text evidence="4">Inhibits calcineurin-dependent transcriptional responses by binding to the catalytic domain of calcineurin A. Could play a role during central nervous system development.</text>
</comment>
<keyword evidence="8" id="KW-1185">Reference proteome</keyword>
<name>A0ABI7XZL3_FELCA</name>
<evidence type="ECO:0000256" key="2">
    <source>
        <dbReference type="ARBA" id="ARBA00015788"/>
    </source>
</evidence>
<dbReference type="Pfam" id="PF04847">
    <property type="entry name" value="Calcipressin"/>
    <property type="match status" value="1"/>
</dbReference>
<evidence type="ECO:0000313" key="7">
    <source>
        <dbReference type="Ensembl" id="ENSFCTP00005027989.1"/>
    </source>
</evidence>
<dbReference type="GeneTree" id="ENSGT00940000159870"/>
<dbReference type="Proteomes" id="UP000823872">
    <property type="component" value="Chromosome C2"/>
</dbReference>
<dbReference type="Gene3D" id="3.30.70.330">
    <property type="match status" value="1"/>
</dbReference>
<reference evidence="7 8" key="1">
    <citation type="submission" date="2021-02" db="EMBL/GenBank/DDBJ databases">
        <title>Safari Cat Assemblies.</title>
        <authorList>
            <person name="Bredemeyer K.R."/>
            <person name="Murphy W.J."/>
        </authorList>
    </citation>
    <scope>NUCLEOTIDE SEQUENCE [LARGE SCALE GENOMIC DNA]</scope>
</reference>
<feature type="region of interest" description="Disordered" evidence="6">
    <location>
        <begin position="247"/>
        <end position="282"/>
    </location>
</feature>
<dbReference type="Ensembl" id="ENSFCTT00005039733.1">
    <property type="protein sequence ID" value="ENSFCTP00005027989.1"/>
    <property type="gene ID" value="ENSFCTG00005013797.1"/>
</dbReference>
<dbReference type="PANTHER" id="PTHR10300:SF4">
    <property type="entry name" value="CALCIPRESSIN-1"/>
    <property type="match status" value="1"/>
</dbReference>